<evidence type="ECO:0000256" key="7">
    <source>
        <dbReference type="ARBA" id="ARBA00023016"/>
    </source>
</evidence>
<keyword evidence="6" id="KW-0694">RNA-binding</keyword>
<dbReference type="SUPFAM" id="SSF54786">
    <property type="entry name" value="YcfA/nrd intein domain"/>
    <property type="match status" value="1"/>
</dbReference>
<evidence type="ECO:0000256" key="3">
    <source>
        <dbReference type="ARBA" id="ARBA00022722"/>
    </source>
</evidence>
<comment type="similarity">
    <text evidence="1">Belongs to the HicA mRNA interferase family.</text>
</comment>
<organism evidence="8 9">
    <name type="scientific">Desulfofundulus thermobenzoicus</name>
    <dbReference type="NCBI Taxonomy" id="29376"/>
    <lineage>
        <taxon>Bacteria</taxon>
        <taxon>Bacillati</taxon>
        <taxon>Bacillota</taxon>
        <taxon>Clostridia</taxon>
        <taxon>Eubacteriales</taxon>
        <taxon>Peptococcaceae</taxon>
        <taxon>Desulfofundulus</taxon>
    </lineage>
</organism>
<dbReference type="InterPro" id="IPR012933">
    <property type="entry name" value="HicA_mRNA_interferase"/>
</dbReference>
<keyword evidence="4" id="KW-0255">Endonuclease</keyword>
<sequence length="80" mass="9304">MKKRKITPIHYTLLIRIFELDGFTISRKAGDHIIMKKSGIKRPLVIKTSPRLVPVTHIRTNMQTAGMSREKFFNLLDQVK</sequence>
<keyword evidence="5" id="KW-0378">Hydrolase</keyword>
<accession>A0A6N7IP83</accession>
<dbReference type="EMBL" id="WHYR01000007">
    <property type="protein sequence ID" value="MQL51403.1"/>
    <property type="molecule type" value="Genomic_DNA"/>
</dbReference>
<evidence type="ECO:0000313" key="8">
    <source>
        <dbReference type="EMBL" id="MQL51403.1"/>
    </source>
</evidence>
<evidence type="ECO:0000256" key="1">
    <source>
        <dbReference type="ARBA" id="ARBA00006620"/>
    </source>
</evidence>
<evidence type="ECO:0000256" key="2">
    <source>
        <dbReference type="ARBA" id="ARBA00022649"/>
    </source>
</evidence>
<evidence type="ECO:0000313" key="9">
    <source>
        <dbReference type="Proteomes" id="UP000441717"/>
    </source>
</evidence>
<reference evidence="8 9" key="1">
    <citation type="submission" date="2019-10" db="EMBL/GenBank/DDBJ databases">
        <title>Comparative genomics of sulfur disproportionating microorganisms.</title>
        <authorList>
            <person name="Ward L.M."/>
            <person name="Bertran E."/>
            <person name="Johnston D."/>
        </authorList>
    </citation>
    <scope>NUCLEOTIDE SEQUENCE [LARGE SCALE GENOMIC DNA]</scope>
    <source>
        <strain evidence="8 9">DSM 14055</strain>
    </source>
</reference>
<gene>
    <name evidence="8" type="ORF">GFC01_03825</name>
</gene>
<evidence type="ECO:0000256" key="6">
    <source>
        <dbReference type="ARBA" id="ARBA00022884"/>
    </source>
</evidence>
<dbReference type="Pfam" id="PF07927">
    <property type="entry name" value="HicA_toxin"/>
    <property type="match status" value="1"/>
</dbReference>
<evidence type="ECO:0000256" key="5">
    <source>
        <dbReference type="ARBA" id="ARBA00022801"/>
    </source>
</evidence>
<keyword evidence="7" id="KW-0346">Stress response</keyword>
<comment type="caution">
    <text evidence="8">The sequence shown here is derived from an EMBL/GenBank/DDBJ whole genome shotgun (WGS) entry which is preliminary data.</text>
</comment>
<dbReference type="Gene3D" id="3.30.920.30">
    <property type="entry name" value="Hypothetical protein"/>
    <property type="match status" value="1"/>
</dbReference>
<proteinExistence type="inferred from homology"/>
<dbReference type="AlphaFoldDB" id="A0A6N7IP83"/>
<dbReference type="Proteomes" id="UP000441717">
    <property type="component" value="Unassembled WGS sequence"/>
</dbReference>
<keyword evidence="2" id="KW-1277">Toxin-antitoxin system</keyword>
<keyword evidence="3" id="KW-0540">Nuclease</keyword>
<dbReference type="InterPro" id="IPR038570">
    <property type="entry name" value="HicA_sf"/>
</dbReference>
<protein>
    <submittedName>
        <fullName evidence="8">Type II toxin-antitoxin system HicA family toxin</fullName>
    </submittedName>
</protein>
<keyword evidence="9" id="KW-1185">Reference proteome</keyword>
<evidence type="ECO:0000256" key="4">
    <source>
        <dbReference type="ARBA" id="ARBA00022759"/>
    </source>
</evidence>
<name>A0A6N7IP83_9FIRM</name>